<evidence type="ECO:0000256" key="2">
    <source>
        <dbReference type="SAM" id="MobiDB-lite"/>
    </source>
</evidence>
<keyword evidence="4" id="KW-1185">Reference proteome</keyword>
<dbReference type="EMBL" id="BTGU01004674">
    <property type="protein sequence ID" value="GMN30542.1"/>
    <property type="molecule type" value="Genomic_DNA"/>
</dbReference>
<feature type="coiled-coil region" evidence="1">
    <location>
        <begin position="74"/>
        <end position="101"/>
    </location>
</feature>
<keyword evidence="1" id="KW-0175">Coiled coil</keyword>
<reference evidence="3" key="1">
    <citation type="submission" date="2023-07" db="EMBL/GenBank/DDBJ databases">
        <title>draft genome sequence of fig (Ficus carica).</title>
        <authorList>
            <person name="Takahashi T."/>
            <person name="Nishimura K."/>
        </authorList>
    </citation>
    <scope>NUCLEOTIDE SEQUENCE</scope>
</reference>
<name>A0AA87Z9Q0_FICCA</name>
<evidence type="ECO:0000313" key="4">
    <source>
        <dbReference type="Proteomes" id="UP001187192"/>
    </source>
</evidence>
<proteinExistence type="predicted"/>
<protein>
    <submittedName>
        <fullName evidence="3">Uncharacterized protein</fullName>
    </submittedName>
</protein>
<gene>
    <name evidence="3" type="ORF">TIFTF001_046431</name>
</gene>
<organism evidence="3 4">
    <name type="scientific">Ficus carica</name>
    <name type="common">Common fig</name>
    <dbReference type="NCBI Taxonomy" id="3494"/>
    <lineage>
        <taxon>Eukaryota</taxon>
        <taxon>Viridiplantae</taxon>
        <taxon>Streptophyta</taxon>
        <taxon>Embryophyta</taxon>
        <taxon>Tracheophyta</taxon>
        <taxon>Spermatophyta</taxon>
        <taxon>Magnoliopsida</taxon>
        <taxon>eudicotyledons</taxon>
        <taxon>Gunneridae</taxon>
        <taxon>Pentapetalae</taxon>
        <taxon>rosids</taxon>
        <taxon>fabids</taxon>
        <taxon>Rosales</taxon>
        <taxon>Moraceae</taxon>
        <taxon>Ficeae</taxon>
        <taxon>Ficus</taxon>
    </lineage>
</organism>
<feature type="region of interest" description="Disordered" evidence="2">
    <location>
        <begin position="148"/>
        <end position="178"/>
    </location>
</feature>
<evidence type="ECO:0000256" key="1">
    <source>
        <dbReference type="SAM" id="Coils"/>
    </source>
</evidence>
<sequence length="178" mass="20419">MELIKRTNDKNLEQRTRIRELKAINKNLEERDRRRGEMLLDIERKFADVKTSADGLTAALKEIMHEAKEGTSMMEVMVDRFDEAQAKIKSLETEKAVLSTQILDAFKKATIKARYDLLKQYKQGLFVDAEIEEELDLWKDEFEGPSSAPAITIEPMSNDIGKSGVEPPAHEELFEDCE</sequence>
<comment type="caution">
    <text evidence="3">The sequence shown here is derived from an EMBL/GenBank/DDBJ whole genome shotgun (WGS) entry which is preliminary data.</text>
</comment>
<dbReference type="Proteomes" id="UP001187192">
    <property type="component" value="Unassembled WGS sequence"/>
</dbReference>
<dbReference type="AlphaFoldDB" id="A0AA87Z9Q0"/>
<accession>A0AA87Z9Q0</accession>
<evidence type="ECO:0000313" key="3">
    <source>
        <dbReference type="EMBL" id="GMN30542.1"/>
    </source>
</evidence>